<evidence type="ECO:0000256" key="4">
    <source>
        <dbReference type="ARBA" id="ARBA00022723"/>
    </source>
</evidence>
<dbReference type="InterPro" id="IPR002401">
    <property type="entry name" value="Cyt_P450_E_grp-I"/>
</dbReference>
<dbReference type="Pfam" id="PF00067">
    <property type="entry name" value="p450"/>
    <property type="match status" value="1"/>
</dbReference>
<dbReference type="OrthoDB" id="3934656at2759"/>
<dbReference type="HOGENOM" id="CLU_001570_14_0_1"/>
<dbReference type="PANTHER" id="PTHR24305">
    <property type="entry name" value="CYTOCHROME P450"/>
    <property type="match status" value="1"/>
</dbReference>
<dbReference type="InterPro" id="IPR036396">
    <property type="entry name" value="Cyt_P450_sf"/>
</dbReference>
<dbReference type="STRING" id="1287681.M7SZR8"/>
<keyword evidence="4 6" id="KW-0479">Metal-binding</keyword>
<dbReference type="GO" id="GO:0020037">
    <property type="term" value="F:heme binding"/>
    <property type="evidence" value="ECO:0007669"/>
    <property type="project" value="InterPro"/>
</dbReference>
<dbReference type="PRINTS" id="PR00463">
    <property type="entry name" value="EP450I"/>
</dbReference>
<dbReference type="GO" id="GO:0016705">
    <property type="term" value="F:oxidoreductase activity, acting on paired donors, with incorporation or reduction of molecular oxygen"/>
    <property type="evidence" value="ECO:0007669"/>
    <property type="project" value="InterPro"/>
</dbReference>
<keyword evidence="7" id="KW-0560">Oxidoreductase</keyword>
<dbReference type="GO" id="GO:0005506">
    <property type="term" value="F:iron ion binding"/>
    <property type="evidence" value="ECO:0007669"/>
    <property type="project" value="InterPro"/>
</dbReference>
<reference evidence="8" key="1">
    <citation type="journal article" date="2013" name="Genome Announc.">
        <title>Draft genome sequence of the grapevine dieback fungus Eutypa lata UCR-EL1.</title>
        <authorList>
            <person name="Blanco-Ulate B."/>
            <person name="Rolshausen P.E."/>
            <person name="Cantu D."/>
        </authorList>
    </citation>
    <scope>NUCLEOTIDE SEQUENCE [LARGE SCALE GENOMIC DNA]</scope>
    <source>
        <strain evidence="8">UCR-EL1</strain>
    </source>
</reference>
<dbReference type="eggNOG" id="KOG0158">
    <property type="taxonomic scope" value="Eukaryota"/>
</dbReference>
<evidence type="ECO:0000256" key="5">
    <source>
        <dbReference type="ARBA" id="ARBA00023004"/>
    </source>
</evidence>
<accession>M7SZR8</accession>
<feature type="binding site" description="axial binding residue" evidence="6">
    <location>
        <position position="375"/>
    </location>
    <ligand>
        <name>heme</name>
        <dbReference type="ChEBI" id="CHEBI:30413"/>
    </ligand>
    <ligandPart>
        <name>Fe</name>
        <dbReference type="ChEBI" id="CHEBI:18248"/>
    </ligandPart>
</feature>
<evidence type="ECO:0000256" key="3">
    <source>
        <dbReference type="ARBA" id="ARBA00022617"/>
    </source>
</evidence>
<dbReference type="KEGG" id="ela:UCREL1_3145"/>
<dbReference type="GO" id="GO:0004497">
    <property type="term" value="F:monooxygenase activity"/>
    <property type="evidence" value="ECO:0007669"/>
    <property type="project" value="UniProtKB-KW"/>
</dbReference>
<dbReference type="AlphaFoldDB" id="M7SZR8"/>
<sequence>MAHVSFRHFVRIAHDEVSVGHPDAVKKILLAPLDKGYWYAGIKNPDYRFIAPFVVTNPKEKIELSKALASGYTLGSVLQAEDTMNSTIENLLGWMDKHAETGKSMRLDLFLRFSAFDILGDVIFSKQFGLTREGRDVGNAIATVTQMSFAVVFGYYSRWRSLFLSNPLITWLQILPMGHIHETAMKAISERQKNVDARFDVVAHWFKMLQEHPERLNLRNIQSQATNSISAGADTVATAMQTFIYFTIKHPRVLARVQEEIATALENGLCNTKVVTYADAQKLPYLQVCIKEALRFCHPVSMSLPRVAPAGGIEIGDRKFPQGTILSVNGWVIHLSEEIWGPDAREFNPDRWFREDAAELEKKYFIPYSAGYESCPGHHIAKLELSKVLTTIMRDYDIRQVDQNHVWKIKAYMTVIPDAWPVYLKKRNMND</sequence>
<dbReference type="InterPro" id="IPR001128">
    <property type="entry name" value="Cyt_P450"/>
</dbReference>
<dbReference type="OMA" id="GHIHETA"/>
<dbReference type="InterPro" id="IPR050121">
    <property type="entry name" value="Cytochrome_P450_monoxygenase"/>
</dbReference>
<comment type="similarity">
    <text evidence="2">Belongs to the cytochrome P450 family.</text>
</comment>
<evidence type="ECO:0000256" key="2">
    <source>
        <dbReference type="ARBA" id="ARBA00010617"/>
    </source>
</evidence>
<organism evidence="7 8">
    <name type="scientific">Eutypa lata (strain UCR-EL1)</name>
    <name type="common">Grapevine dieback disease fungus</name>
    <name type="synonym">Eutypa armeniacae</name>
    <dbReference type="NCBI Taxonomy" id="1287681"/>
    <lineage>
        <taxon>Eukaryota</taxon>
        <taxon>Fungi</taxon>
        <taxon>Dikarya</taxon>
        <taxon>Ascomycota</taxon>
        <taxon>Pezizomycotina</taxon>
        <taxon>Sordariomycetes</taxon>
        <taxon>Xylariomycetidae</taxon>
        <taxon>Xylariales</taxon>
        <taxon>Diatrypaceae</taxon>
        <taxon>Eutypa</taxon>
    </lineage>
</organism>
<evidence type="ECO:0000256" key="1">
    <source>
        <dbReference type="ARBA" id="ARBA00001971"/>
    </source>
</evidence>
<name>M7SZR8_EUTLA</name>
<dbReference type="EMBL" id="KB706007">
    <property type="protein sequence ID" value="EMR69827.1"/>
    <property type="molecule type" value="Genomic_DNA"/>
</dbReference>
<dbReference type="Gene3D" id="1.10.630.10">
    <property type="entry name" value="Cytochrome P450"/>
    <property type="match status" value="1"/>
</dbReference>
<dbReference type="SUPFAM" id="SSF48264">
    <property type="entry name" value="Cytochrome P450"/>
    <property type="match status" value="1"/>
</dbReference>
<keyword evidence="7" id="KW-0503">Monooxygenase</keyword>
<dbReference type="Proteomes" id="UP000012174">
    <property type="component" value="Unassembled WGS sequence"/>
</dbReference>
<keyword evidence="5 6" id="KW-0408">Iron</keyword>
<comment type="cofactor">
    <cofactor evidence="1 6">
        <name>heme</name>
        <dbReference type="ChEBI" id="CHEBI:30413"/>
    </cofactor>
</comment>
<dbReference type="PANTHER" id="PTHR24305:SF232">
    <property type="entry name" value="P450, PUTATIVE (EUROFUNG)-RELATED"/>
    <property type="match status" value="1"/>
</dbReference>
<keyword evidence="8" id="KW-1185">Reference proteome</keyword>
<dbReference type="PRINTS" id="PR00385">
    <property type="entry name" value="P450"/>
</dbReference>
<proteinExistence type="inferred from homology"/>
<protein>
    <submittedName>
        <fullName evidence="7">Putative benzoate 4-monooxygenase cytochrome p450 protein</fullName>
    </submittedName>
</protein>
<evidence type="ECO:0000313" key="7">
    <source>
        <dbReference type="EMBL" id="EMR69827.1"/>
    </source>
</evidence>
<evidence type="ECO:0000256" key="6">
    <source>
        <dbReference type="PIRSR" id="PIRSR602401-1"/>
    </source>
</evidence>
<evidence type="ECO:0000313" key="8">
    <source>
        <dbReference type="Proteomes" id="UP000012174"/>
    </source>
</evidence>
<gene>
    <name evidence="7" type="ORF">UCREL1_3145</name>
</gene>
<keyword evidence="3 6" id="KW-0349">Heme</keyword>